<reference evidence="3" key="2">
    <citation type="journal article" date="2012" name="G3 (Bethesda)">
        <title>Pichia sorbitophila, an interspecies yeast hybrid reveals early steps of genome resolution following polyploidization.</title>
        <authorList>
            <person name="Leh Louis V."/>
            <person name="Despons L."/>
            <person name="Friedrich A."/>
            <person name="Martin T."/>
            <person name="Durrens P."/>
            <person name="Casaregola S."/>
            <person name="Neuveglise C."/>
            <person name="Fairhead C."/>
            <person name="Marck C."/>
            <person name="Cruz J.A."/>
            <person name="Straub M.L."/>
            <person name="Kugler V."/>
            <person name="Sacerdot C."/>
            <person name="Uzunov Z."/>
            <person name="Thierry A."/>
            <person name="Weiss S."/>
            <person name="Bleykasten C."/>
            <person name="De Montigny J."/>
            <person name="Jacques N."/>
            <person name="Jung P."/>
            <person name="Lemaire M."/>
            <person name="Mallet S."/>
            <person name="Morel G."/>
            <person name="Richard G.F."/>
            <person name="Sarkar A."/>
            <person name="Savel G."/>
            <person name="Schacherer J."/>
            <person name="Seret M.L."/>
            <person name="Talla E."/>
            <person name="Samson G."/>
            <person name="Jubin C."/>
            <person name="Poulain J."/>
            <person name="Vacherie B."/>
            <person name="Barbe V."/>
            <person name="Pelletier E."/>
            <person name="Sherman D.J."/>
            <person name="Westhof E."/>
            <person name="Weissenbach J."/>
            <person name="Baret P.V."/>
            <person name="Wincker P."/>
            <person name="Gaillardin C."/>
            <person name="Dujon B."/>
            <person name="Souciet J.L."/>
        </authorList>
    </citation>
    <scope>NUCLEOTIDE SEQUENCE [LARGE SCALE GENOMIC DNA]</scope>
    <source>
        <strain evidence="3">ATCC MYA-4447 / BCRC 22081 / CBS 7064 / NBRC 10061 / NRRL Y-12695</strain>
    </source>
</reference>
<dbReference type="EMBL" id="FO082049">
    <property type="protein sequence ID" value="CCE84001.1"/>
    <property type="molecule type" value="Genomic_DNA"/>
</dbReference>
<dbReference type="eggNOG" id="ENOG502TBA8">
    <property type="taxonomic scope" value="Eukaryota"/>
</dbReference>
<dbReference type="GO" id="GO:0006396">
    <property type="term" value="P:RNA processing"/>
    <property type="evidence" value="ECO:0007669"/>
    <property type="project" value="InterPro"/>
</dbReference>
<evidence type="ECO:0000313" key="1">
    <source>
        <dbReference type="EMBL" id="CCE84001.1"/>
    </source>
</evidence>
<gene>
    <name evidence="2" type="primary">Piso0_004601</name>
    <name evidence="1" type="ORF">GNLVRS01_PISO0K20470g</name>
    <name evidence="2" type="ORF">GNLVRS01_PISO0L20471g</name>
</gene>
<dbReference type="STRING" id="559304.G8Y5X1"/>
<dbReference type="EMBL" id="FO082048">
    <property type="protein sequence ID" value="CCE85032.1"/>
    <property type="molecule type" value="Genomic_DNA"/>
</dbReference>
<name>G8Y5X1_PICSO</name>
<dbReference type="PROSITE" id="PS51257">
    <property type="entry name" value="PROKAR_LIPOPROTEIN"/>
    <property type="match status" value="1"/>
</dbReference>
<evidence type="ECO:0000313" key="2">
    <source>
        <dbReference type="EMBL" id="CCE85032.1"/>
    </source>
</evidence>
<dbReference type="Proteomes" id="UP000005222">
    <property type="component" value="Chromosome K"/>
</dbReference>
<dbReference type="GO" id="GO:0004525">
    <property type="term" value="F:ribonuclease III activity"/>
    <property type="evidence" value="ECO:0007669"/>
    <property type="project" value="InterPro"/>
</dbReference>
<proteinExistence type="predicted"/>
<dbReference type="Gene3D" id="1.10.1520.10">
    <property type="entry name" value="Ribonuclease III domain"/>
    <property type="match status" value="1"/>
</dbReference>
<accession>G8Y5X1</accession>
<dbReference type="HOGENOM" id="CLU_036640_0_0_1"/>
<evidence type="ECO:0000313" key="3">
    <source>
        <dbReference type="Proteomes" id="UP000005222"/>
    </source>
</evidence>
<organism evidence="2 3">
    <name type="scientific">Pichia sorbitophila (strain ATCC MYA-4447 / BCRC 22081 / CBS 7064 / NBRC 10061 / NRRL Y-12695)</name>
    <name type="common">Hybrid yeast</name>
    <dbReference type="NCBI Taxonomy" id="559304"/>
    <lineage>
        <taxon>Eukaryota</taxon>
        <taxon>Fungi</taxon>
        <taxon>Dikarya</taxon>
        <taxon>Ascomycota</taxon>
        <taxon>Saccharomycotina</taxon>
        <taxon>Pichiomycetes</taxon>
        <taxon>Debaryomycetaceae</taxon>
        <taxon>Millerozyma</taxon>
    </lineage>
</organism>
<dbReference type="AlphaFoldDB" id="G8Y5X1"/>
<protein>
    <submittedName>
        <fullName evidence="2">Piso0_004601 protein</fullName>
    </submittedName>
</protein>
<keyword evidence="3" id="KW-1185">Reference proteome</keyword>
<sequence length="550" mass="63642">MWGVWRSSQKTIKEPWEKLARCPDTQQSCSAASSCTSHAISRHCRPWWCAAWASQYLVRSVYRLRFRSPPSISENVYYLLFNQQQSVKHNKVSSMMILPRIGLLGRSRTAQRGPIRGRDHLAATRSISNLAVYKDLEDELQTSWVRQHLFTMGLDLIKLKLYQKLSGVLVAAGGGYAKYVVAGVSNFVKEELRQPDNDSRLVKEIQEIVQSYCDDVNMETLASKCGTGGYNTDFRKFFMTVGYMIIHEPERNLNLFTDRIIDLYLNHSRASSLEKSSSRSNRRALQLMRQYYLKVGVNYHKLYRTSPSYITMHGTRSKISLPELPVIHNKHLLAKCLIHKEMTRALLLPNHEFSLILKRHNISLDRGSFNSIRHDISFLDGLGDFFLARESSHLLYEFGKLNNIKNNHFGKKSYCLLRTILSTNTLLAELALAYGLHQGLNDIVVYRLLRQSYVPNLNKWKNGGTGVDDEIRKYEQEFIADYFEQYVGALFLEQPAVAQKWITDIYKSVLRSFSEEHKQYSSGTGYDYNLWCEDIIGRRLMKKRTPKEVR</sequence>
<dbReference type="Proteomes" id="UP000005222">
    <property type="component" value="Chromosome L"/>
</dbReference>
<dbReference type="OrthoDB" id="4091783at2759"/>
<dbReference type="InParanoid" id="G8Y5X1"/>
<dbReference type="SUPFAM" id="SSF69065">
    <property type="entry name" value="RNase III domain-like"/>
    <property type="match status" value="1"/>
</dbReference>
<reference evidence="2" key="1">
    <citation type="submission" date="2011-10" db="EMBL/GenBank/DDBJ databases">
        <authorList>
            <person name="Genoscope - CEA"/>
        </authorList>
    </citation>
    <scope>NUCLEOTIDE SEQUENCE</scope>
</reference>
<dbReference type="InterPro" id="IPR036389">
    <property type="entry name" value="RNase_III_sf"/>
</dbReference>